<feature type="signal peptide" evidence="1">
    <location>
        <begin position="1"/>
        <end position="19"/>
    </location>
</feature>
<protein>
    <recommendedName>
        <fullName evidence="4">Secreted protein</fullName>
    </recommendedName>
</protein>
<proteinExistence type="predicted"/>
<evidence type="ECO:0000256" key="1">
    <source>
        <dbReference type="SAM" id="SignalP"/>
    </source>
</evidence>
<reference evidence="2 3" key="1">
    <citation type="submission" date="2016-03" db="EMBL/GenBank/DDBJ databases">
        <authorList>
            <person name="Ploux O."/>
        </authorList>
    </citation>
    <scope>NUCLEOTIDE SEQUENCE [LARGE SCALE GENOMIC DNA]</scope>
    <source>
        <strain evidence="2 3">BER2</strain>
    </source>
</reference>
<dbReference type="OrthoDB" id="9342611at2"/>
<comment type="caution">
    <text evidence="2">The sequence shown here is derived from an EMBL/GenBank/DDBJ whole genome shotgun (WGS) entry which is preliminary data.</text>
</comment>
<dbReference type="EMBL" id="LUKF01000001">
    <property type="protein sequence ID" value="KYG70669.1"/>
    <property type="molecule type" value="Genomic_DNA"/>
</dbReference>
<feature type="chain" id="PRO_5007573794" description="Secreted protein" evidence="1">
    <location>
        <begin position="20"/>
        <end position="164"/>
    </location>
</feature>
<dbReference type="RefSeq" id="WP_063242443.1">
    <property type="nucleotide sequence ID" value="NZ_LUKF01000001.1"/>
</dbReference>
<organism evidence="2 3">
    <name type="scientific">Bdellovibrio bacteriovorus</name>
    <dbReference type="NCBI Taxonomy" id="959"/>
    <lineage>
        <taxon>Bacteria</taxon>
        <taxon>Pseudomonadati</taxon>
        <taxon>Bdellovibrionota</taxon>
        <taxon>Bdellovibrionia</taxon>
        <taxon>Bdellovibrionales</taxon>
        <taxon>Pseudobdellovibrionaceae</taxon>
        <taxon>Bdellovibrio</taxon>
    </lineage>
</organism>
<evidence type="ECO:0000313" key="2">
    <source>
        <dbReference type="EMBL" id="KYG70669.1"/>
    </source>
</evidence>
<sequence>MKVKMLLMAALFVGSYAHALVEKSISVQEVKCVETAEVSYGFTDLNFKVIATELSGPRLLQVSYDAQYDAVFAVPGKCPSRNCGSVQYYNYSGTSINNDATAFYNQNEEGIHHIYLKSATNSANDFEAVYEINGSNVNLKSLTLRGQKQSDISSTFKCQLVSNN</sequence>
<name>A0A150WW58_BDEBC</name>
<evidence type="ECO:0000313" key="3">
    <source>
        <dbReference type="Proteomes" id="UP000075391"/>
    </source>
</evidence>
<gene>
    <name evidence="2" type="ORF">AZI85_01670</name>
</gene>
<dbReference type="Proteomes" id="UP000075391">
    <property type="component" value="Unassembled WGS sequence"/>
</dbReference>
<keyword evidence="1" id="KW-0732">Signal</keyword>
<evidence type="ECO:0008006" key="4">
    <source>
        <dbReference type="Google" id="ProtNLM"/>
    </source>
</evidence>
<dbReference type="AlphaFoldDB" id="A0A150WW58"/>
<accession>A0A150WW58</accession>